<evidence type="ECO:0000313" key="2">
    <source>
        <dbReference type="Proteomes" id="UP000028547"/>
    </source>
</evidence>
<dbReference type="RefSeq" id="WP_043389685.1">
    <property type="nucleotide sequence ID" value="NZ_JPMI01000014.1"/>
</dbReference>
<protein>
    <recommendedName>
        <fullName evidence="3">STAS/SEC14 domain-containing protein</fullName>
    </recommendedName>
</protein>
<evidence type="ECO:0000313" key="1">
    <source>
        <dbReference type="EMBL" id="KFA94414.1"/>
    </source>
</evidence>
<reference evidence="1 2" key="1">
    <citation type="submission" date="2014-07" db="EMBL/GenBank/DDBJ databases">
        <title>Draft Genome Sequence of Gephyronic Acid Producer, Cystobacter violaceus Strain Cb vi76.</title>
        <authorList>
            <person name="Stevens D.C."/>
            <person name="Young J."/>
            <person name="Carmichael R."/>
            <person name="Tan J."/>
            <person name="Taylor R.E."/>
        </authorList>
    </citation>
    <scope>NUCLEOTIDE SEQUENCE [LARGE SCALE GENOMIC DNA]</scope>
    <source>
        <strain evidence="1 2">Cb vi76</strain>
    </source>
</reference>
<sequence>MPAFDRASFDDSRWPLLHLWFPGTLPAHGQEECLDTLAGYLGRGERFFLLVDLSRIGLVPIEQRWRQVEWFEQHEVALRGLVVGTAIILVSPIVRLSLSAILFFKPLPVPLATFPHLTAAEAWAAERLQEAGLTQAGKD</sequence>
<name>A0A084T129_9BACT</name>
<evidence type="ECO:0008006" key="3">
    <source>
        <dbReference type="Google" id="ProtNLM"/>
    </source>
</evidence>
<dbReference type="EMBL" id="JPMI01000014">
    <property type="protein sequence ID" value="KFA94414.1"/>
    <property type="molecule type" value="Genomic_DNA"/>
</dbReference>
<gene>
    <name evidence="1" type="ORF">Q664_03050</name>
</gene>
<proteinExistence type="predicted"/>
<organism evidence="1 2">
    <name type="scientific">Archangium violaceum Cb vi76</name>
    <dbReference type="NCBI Taxonomy" id="1406225"/>
    <lineage>
        <taxon>Bacteria</taxon>
        <taxon>Pseudomonadati</taxon>
        <taxon>Myxococcota</taxon>
        <taxon>Myxococcia</taxon>
        <taxon>Myxococcales</taxon>
        <taxon>Cystobacterineae</taxon>
        <taxon>Archangiaceae</taxon>
        <taxon>Archangium</taxon>
    </lineage>
</organism>
<dbReference type="Proteomes" id="UP000028547">
    <property type="component" value="Unassembled WGS sequence"/>
</dbReference>
<comment type="caution">
    <text evidence="1">The sequence shown here is derived from an EMBL/GenBank/DDBJ whole genome shotgun (WGS) entry which is preliminary data.</text>
</comment>
<dbReference type="AlphaFoldDB" id="A0A084T129"/>
<accession>A0A084T129</accession>